<sequence length="329" mass="36808">MLINRIAMLLNKKLLSTFVIFIGSLALNAQKTIALTNPPAQAEIFGMSTGFGERDFAISPDGTEIFYTLQSPQGVFQTIVYRKKNADGTWSNPEIAPFAGKFSDLEPAFSADGKKLYFASNRPTQGTTPKDFDIWVVSRENGQWGEAQNLGSPVNTPEDEFYPAIARNGNLYFTAAYKTAVGKEDIFVSKFEQGKYTQPVPLDTAVNSKTYEFNAFVSPDEDYIIFTSYGRKDDKGRGDLYMSIKDTSGKWLPAQHLSMLNSNRIDYCPYVSPDKKILFFTSERINIPNAYAGNAAKIDDLLKTYTSPQNGSGDIYWVSFEKVMEGWKK</sequence>
<dbReference type="OrthoDB" id="9809364at2"/>
<comment type="caution">
    <text evidence="2">The sequence shown here is derived from an EMBL/GenBank/DDBJ whole genome shotgun (WGS) entry which is preliminary data.</text>
</comment>
<dbReference type="Gene3D" id="2.120.10.30">
    <property type="entry name" value="TolB, C-terminal domain"/>
    <property type="match status" value="1"/>
</dbReference>
<dbReference type="EMBL" id="SEWF01000035">
    <property type="protein sequence ID" value="RYU93900.1"/>
    <property type="molecule type" value="Genomic_DNA"/>
</dbReference>
<proteinExistence type="inferred from homology"/>
<dbReference type="InterPro" id="IPR011042">
    <property type="entry name" value="6-blade_b-propeller_TolB-like"/>
</dbReference>
<evidence type="ECO:0000313" key="2">
    <source>
        <dbReference type="EMBL" id="RYU93900.1"/>
    </source>
</evidence>
<dbReference type="PANTHER" id="PTHR36842:SF1">
    <property type="entry name" value="PROTEIN TOLB"/>
    <property type="match status" value="1"/>
</dbReference>
<gene>
    <name evidence="2" type="ORF">EWM59_19870</name>
</gene>
<comment type="similarity">
    <text evidence="1">Belongs to the TolB family.</text>
</comment>
<keyword evidence="3" id="KW-1185">Reference proteome</keyword>
<accession>A0A4V1ZCU7</accession>
<dbReference type="AlphaFoldDB" id="A0A4V1ZCU7"/>
<evidence type="ECO:0000256" key="1">
    <source>
        <dbReference type="ARBA" id="ARBA00009820"/>
    </source>
</evidence>
<dbReference type="PANTHER" id="PTHR36842">
    <property type="entry name" value="PROTEIN TOLB HOMOLOG"/>
    <property type="match status" value="1"/>
</dbReference>
<dbReference type="Pfam" id="PF07676">
    <property type="entry name" value="PD40"/>
    <property type="match status" value="3"/>
</dbReference>
<reference evidence="2 3" key="1">
    <citation type="submission" date="2019-02" db="EMBL/GenBank/DDBJ databases">
        <title>Bacterial novel species Emticicia sp. 17J42-9 isolated from soil.</title>
        <authorList>
            <person name="Jung H.-Y."/>
        </authorList>
    </citation>
    <scope>NUCLEOTIDE SEQUENCE [LARGE SCALE GENOMIC DNA]</scope>
    <source>
        <strain evidence="2 3">17J42-9</strain>
    </source>
</reference>
<evidence type="ECO:0008006" key="4">
    <source>
        <dbReference type="Google" id="ProtNLM"/>
    </source>
</evidence>
<dbReference type="InterPro" id="IPR011659">
    <property type="entry name" value="WD40"/>
</dbReference>
<dbReference type="SUPFAM" id="SSF82171">
    <property type="entry name" value="DPP6 N-terminal domain-like"/>
    <property type="match status" value="1"/>
</dbReference>
<evidence type="ECO:0000313" key="3">
    <source>
        <dbReference type="Proteomes" id="UP000293162"/>
    </source>
</evidence>
<name>A0A4V1ZCU7_9BACT</name>
<organism evidence="2 3">
    <name type="scientific">Emticicia agri</name>
    <dbReference type="NCBI Taxonomy" id="2492393"/>
    <lineage>
        <taxon>Bacteria</taxon>
        <taxon>Pseudomonadati</taxon>
        <taxon>Bacteroidota</taxon>
        <taxon>Cytophagia</taxon>
        <taxon>Cytophagales</taxon>
        <taxon>Leadbetterellaceae</taxon>
        <taxon>Emticicia</taxon>
    </lineage>
</organism>
<dbReference type="Proteomes" id="UP000293162">
    <property type="component" value="Unassembled WGS sequence"/>
</dbReference>
<protein>
    <recommendedName>
        <fullName evidence="4">WD40-like Beta Propeller Repeat</fullName>
    </recommendedName>
</protein>